<dbReference type="Pfam" id="PF01183">
    <property type="entry name" value="Glyco_hydro_25"/>
    <property type="match status" value="1"/>
</dbReference>
<accession>A0A0S7ECY2</accession>
<dbReference type="EMBL" id="CP013690">
    <property type="protein sequence ID" value="ALU25964.1"/>
    <property type="molecule type" value="Genomic_DNA"/>
</dbReference>
<feature type="transmembrane region" description="Helical" evidence="5">
    <location>
        <begin position="41"/>
        <end position="60"/>
    </location>
</feature>
<keyword evidence="3" id="KW-0326">Glycosidase</keyword>
<dbReference type="RefSeq" id="WP_006257538.1">
    <property type="nucleotide sequence ID" value="NZ_BCMQ01000001.1"/>
</dbReference>
<dbReference type="InterPro" id="IPR017853">
    <property type="entry name" value="GH"/>
</dbReference>
<proteinExistence type="inferred from homology"/>
<evidence type="ECO:0000256" key="3">
    <source>
        <dbReference type="ARBA" id="ARBA00023295"/>
    </source>
</evidence>
<feature type="compositionally biased region" description="Polar residues" evidence="4">
    <location>
        <begin position="1"/>
        <end position="11"/>
    </location>
</feature>
<dbReference type="PROSITE" id="PS51904">
    <property type="entry name" value="GLYCOSYL_HYDROL_F25_2"/>
    <property type="match status" value="1"/>
</dbReference>
<dbReference type="GO" id="GO:0009253">
    <property type="term" value="P:peptidoglycan catabolic process"/>
    <property type="evidence" value="ECO:0007669"/>
    <property type="project" value="InterPro"/>
</dbReference>
<feature type="region of interest" description="Disordered" evidence="4">
    <location>
        <begin position="1"/>
        <end position="35"/>
    </location>
</feature>
<evidence type="ECO:0000256" key="2">
    <source>
        <dbReference type="ARBA" id="ARBA00022801"/>
    </source>
</evidence>
<dbReference type="SUPFAM" id="SSF51445">
    <property type="entry name" value="(Trans)glycosidases"/>
    <property type="match status" value="1"/>
</dbReference>
<dbReference type="SMART" id="SM00641">
    <property type="entry name" value="Glyco_25"/>
    <property type="match status" value="1"/>
</dbReference>
<dbReference type="Proteomes" id="UP000069030">
    <property type="component" value="Chromosome"/>
</dbReference>
<dbReference type="KEGG" id="mod:AS202_07330"/>
<name>A0A0S7ECY2_9FLAO</name>
<dbReference type="Gene3D" id="3.20.20.80">
    <property type="entry name" value="Glycosidases"/>
    <property type="match status" value="1"/>
</dbReference>
<keyword evidence="5" id="KW-0472">Membrane</keyword>
<dbReference type="PANTHER" id="PTHR34135:SF2">
    <property type="entry name" value="LYSOZYME"/>
    <property type="match status" value="1"/>
</dbReference>
<keyword evidence="5" id="KW-0812">Transmembrane</keyword>
<evidence type="ECO:0000256" key="1">
    <source>
        <dbReference type="ARBA" id="ARBA00010646"/>
    </source>
</evidence>
<protein>
    <submittedName>
        <fullName evidence="6">Glycoside hydrolase</fullName>
    </submittedName>
</protein>
<dbReference type="GO" id="GO:0016998">
    <property type="term" value="P:cell wall macromolecule catabolic process"/>
    <property type="evidence" value="ECO:0007669"/>
    <property type="project" value="InterPro"/>
</dbReference>
<reference evidence="6 7" key="1">
    <citation type="journal article" date="2016" name="J. Zhejiang Univ. Sci. B">
        <title>Antibiotic resistance mechanisms of Myroides sp.</title>
        <authorList>
            <person name="Hu S."/>
            <person name="Yuan S."/>
            <person name="Qu H."/>
            <person name="Jiang T."/>
            <person name="Zhou Y."/>
            <person name="Wang M."/>
            <person name="Ming D."/>
        </authorList>
    </citation>
    <scope>NUCLEOTIDE SEQUENCE [LARGE SCALE GENOMIC DNA]</scope>
    <source>
        <strain evidence="6 7">PR63039</strain>
    </source>
</reference>
<keyword evidence="2 6" id="KW-0378">Hydrolase</keyword>
<dbReference type="AlphaFoldDB" id="A0A0S7ECY2"/>
<evidence type="ECO:0000313" key="7">
    <source>
        <dbReference type="Proteomes" id="UP000069030"/>
    </source>
</evidence>
<sequence length="296" mass="34284">MASNKTNSNPMSAVGARPKRKPPTKRKPSRKKSTKSSTWTTVKWVVIIVVLVGIGIWFGLHFREGIRYFFSSDDKSEGKSIYDVRTVEVLNRHDSMLVGFDVSHYQGVIDWKVVDSVAGKASLDFVFIRATMGKDGKDKAFHLNWKGARANHFIRGAYHYYRPDENSTEQAENFIKLVKISEGDFPPVLDIEDMPKEQSMENLRKGLQNWIKLVEAHYKVKPILYSGENYYTHHLKEWFPDHVLWIANYNFFVEEIKPDWHFWQFTEKGVINGIDGKVDLNIYNGNKADIRELLVP</sequence>
<feature type="compositionally biased region" description="Basic residues" evidence="4">
    <location>
        <begin position="17"/>
        <end position="34"/>
    </location>
</feature>
<dbReference type="InterPro" id="IPR002053">
    <property type="entry name" value="Glyco_hydro_25"/>
</dbReference>
<dbReference type="PANTHER" id="PTHR34135">
    <property type="entry name" value="LYSOZYME"/>
    <property type="match status" value="1"/>
</dbReference>
<dbReference type="InterPro" id="IPR018077">
    <property type="entry name" value="Glyco_hydro_fam25_subgr"/>
</dbReference>
<gene>
    <name evidence="6" type="ORF">AS202_07330</name>
</gene>
<dbReference type="GO" id="GO:0016052">
    <property type="term" value="P:carbohydrate catabolic process"/>
    <property type="evidence" value="ECO:0007669"/>
    <property type="project" value="TreeGrafter"/>
</dbReference>
<dbReference type="GO" id="GO:0003796">
    <property type="term" value="F:lysozyme activity"/>
    <property type="evidence" value="ECO:0007669"/>
    <property type="project" value="InterPro"/>
</dbReference>
<dbReference type="GeneID" id="66974606"/>
<evidence type="ECO:0000256" key="5">
    <source>
        <dbReference type="SAM" id="Phobius"/>
    </source>
</evidence>
<comment type="similarity">
    <text evidence="1">Belongs to the glycosyl hydrolase 25 family.</text>
</comment>
<evidence type="ECO:0000313" key="6">
    <source>
        <dbReference type="EMBL" id="ALU25964.1"/>
    </source>
</evidence>
<dbReference type="eggNOG" id="COG3757">
    <property type="taxonomic scope" value="Bacteria"/>
</dbReference>
<organism evidence="6 7">
    <name type="scientific">Myroides odoratimimus</name>
    <dbReference type="NCBI Taxonomy" id="76832"/>
    <lineage>
        <taxon>Bacteria</taxon>
        <taxon>Pseudomonadati</taxon>
        <taxon>Bacteroidota</taxon>
        <taxon>Flavobacteriia</taxon>
        <taxon>Flavobacteriales</taxon>
        <taxon>Flavobacteriaceae</taxon>
        <taxon>Myroides</taxon>
    </lineage>
</organism>
<keyword evidence="5" id="KW-1133">Transmembrane helix</keyword>
<evidence type="ECO:0000256" key="4">
    <source>
        <dbReference type="SAM" id="MobiDB-lite"/>
    </source>
</evidence>